<dbReference type="Proteomes" id="UP000193391">
    <property type="component" value="Unassembled WGS sequence"/>
</dbReference>
<dbReference type="GO" id="GO:0005275">
    <property type="term" value="F:amine transmembrane transporter activity"/>
    <property type="evidence" value="ECO:0007669"/>
    <property type="project" value="TreeGrafter"/>
</dbReference>
<evidence type="ECO:0000256" key="2">
    <source>
        <dbReference type="ARBA" id="ARBA00022448"/>
    </source>
</evidence>
<dbReference type="AlphaFoldDB" id="A0A1Y2L131"/>
<keyword evidence="10" id="KW-1185">Reference proteome</keyword>
<feature type="transmembrane region" description="Helical" evidence="7">
    <location>
        <begin position="50"/>
        <end position="66"/>
    </location>
</feature>
<dbReference type="EMBL" id="JFKA01000003">
    <property type="protein sequence ID" value="OSQ38938.1"/>
    <property type="molecule type" value="Genomic_DNA"/>
</dbReference>
<feature type="transmembrane region" description="Helical" evidence="7">
    <location>
        <begin position="20"/>
        <end position="43"/>
    </location>
</feature>
<evidence type="ECO:0000256" key="1">
    <source>
        <dbReference type="ARBA" id="ARBA00004651"/>
    </source>
</evidence>
<evidence type="ECO:0000256" key="3">
    <source>
        <dbReference type="ARBA" id="ARBA00022475"/>
    </source>
</evidence>
<dbReference type="PROSITE" id="PS50928">
    <property type="entry name" value="ABC_TM1"/>
    <property type="match status" value="1"/>
</dbReference>
<keyword evidence="6 7" id="KW-0472">Membrane</keyword>
<sequence length="290" mass="30954">MFPDKLNIPLGKSVNALVDWLVVNYGDAFEAFADALLTVLVWLEHLLRATPWWLVIVVIAAIAFHASRSWKTMLGLSLAMVAIGMLGLWDKAMQTLALMIIATGLSVIIGIPVGIGMAMSNKLRAVMVPILDMMQTMPSFVYLIPALMLFGLGKVPAILATVIYAAPPVIRLTDLGIRLVDKEVLEASRSFGASRAQILWGVQLPLALPNIMAGINQTTMMSISMVVIASMIGARGLGEQVLTGIQRLDVGQGVEAGIAIVLLAVVFDRIGQSYGKRSQRSSTTGAGDGA</sequence>
<dbReference type="CDD" id="cd06261">
    <property type="entry name" value="TM_PBP2"/>
    <property type="match status" value="1"/>
</dbReference>
<feature type="domain" description="ABC transmembrane type-1" evidence="8">
    <location>
        <begin position="92"/>
        <end position="271"/>
    </location>
</feature>
<dbReference type="Pfam" id="PF00528">
    <property type="entry name" value="BPD_transp_1"/>
    <property type="match status" value="1"/>
</dbReference>
<dbReference type="Gene3D" id="1.10.3720.10">
    <property type="entry name" value="MetI-like"/>
    <property type="match status" value="1"/>
</dbReference>
<dbReference type="PANTHER" id="PTHR47737">
    <property type="entry name" value="GLYCINE BETAINE/PROLINE BETAINE TRANSPORT SYSTEM PERMEASE PROTEIN PROW"/>
    <property type="match status" value="1"/>
</dbReference>
<dbReference type="InterPro" id="IPR035906">
    <property type="entry name" value="MetI-like_sf"/>
</dbReference>
<organism evidence="9 10">
    <name type="scientific">Thalassospira mesophila</name>
    <dbReference type="NCBI Taxonomy" id="1293891"/>
    <lineage>
        <taxon>Bacteria</taxon>
        <taxon>Pseudomonadati</taxon>
        <taxon>Pseudomonadota</taxon>
        <taxon>Alphaproteobacteria</taxon>
        <taxon>Rhodospirillales</taxon>
        <taxon>Thalassospiraceae</taxon>
        <taxon>Thalassospira</taxon>
    </lineage>
</organism>
<dbReference type="OrthoDB" id="9815258at2"/>
<evidence type="ECO:0000256" key="4">
    <source>
        <dbReference type="ARBA" id="ARBA00022692"/>
    </source>
</evidence>
<reference evidence="9 10" key="1">
    <citation type="submission" date="2014-03" db="EMBL/GenBank/DDBJ databases">
        <title>The draft genome sequence of Thalassospira mesophila JCM 18969.</title>
        <authorList>
            <person name="Lai Q."/>
            <person name="Shao Z."/>
        </authorList>
    </citation>
    <scope>NUCLEOTIDE SEQUENCE [LARGE SCALE GENOMIC DNA]</scope>
    <source>
        <strain evidence="9 10">JCM 18969</strain>
    </source>
</reference>
<keyword evidence="3" id="KW-1003">Cell membrane</keyword>
<dbReference type="InterPro" id="IPR000515">
    <property type="entry name" value="MetI-like"/>
</dbReference>
<feature type="transmembrane region" description="Helical" evidence="7">
    <location>
        <begin position="96"/>
        <end position="120"/>
    </location>
</feature>
<evidence type="ECO:0000313" key="10">
    <source>
        <dbReference type="Proteomes" id="UP000193391"/>
    </source>
</evidence>
<evidence type="ECO:0000256" key="6">
    <source>
        <dbReference type="ARBA" id="ARBA00023136"/>
    </source>
</evidence>
<name>A0A1Y2L131_9PROT</name>
<dbReference type="GO" id="GO:0015226">
    <property type="term" value="F:carnitine transmembrane transporter activity"/>
    <property type="evidence" value="ECO:0007669"/>
    <property type="project" value="TreeGrafter"/>
</dbReference>
<comment type="subcellular location">
    <subcellularLocation>
        <location evidence="1 7">Cell membrane</location>
        <topology evidence="1 7">Multi-pass membrane protein</topology>
    </subcellularLocation>
</comment>
<gene>
    <name evidence="9" type="ORF">TMES_09485</name>
</gene>
<dbReference type="SUPFAM" id="SSF161098">
    <property type="entry name" value="MetI-like"/>
    <property type="match status" value="1"/>
</dbReference>
<proteinExistence type="inferred from homology"/>
<dbReference type="GO" id="GO:0043190">
    <property type="term" value="C:ATP-binding cassette (ABC) transporter complex"/>
    <property type="evidence" value="ECO:0007669"/>
    <property type="project" value="TreeGrafter"/>
</dbReference>
<dbReference type="FunFam" id="1.10.3720.10:FF:000001">
    <property type="entry name" value="Glycine betaine ABC transporter, permease"/>
    <property type="match status" value="1"/>
</dbReference>
<accession>A0A1Y2L131</accession>
<keyword evidence="5 7" id="KW-1133">Transmembrane helix</keyword>
<comment type="similarity">
    <text evidence="7">Belongs to the binding-protein-dependent transport system permease family.</text>
</comment>
<dbReference type="GO" id="GO:0031460">
    <property type="term" value="P:glycine betaine transport"/>
    <property type="evidence" value="ECO:0007669"/>
    <property type="project" value="TreeGrafter"/>
</dbReference>
<protein>
    <submittedName>
        <fullName evidence="9">ABC transporter permease</fullName>
    </submittedName>
</protein>
<dbReference type="GO" id="GO:0015871">
    <property type="term" value="P:choline transport"/>
    <property type="evidence" value="ECO:0007669"/>
    <property type="project" value="TreeGrafter"/>
</dbReference>
<dbReference type="STRING" id="1293891.TMES_09485"/>
<feature type="transmembrane region" description="Helical" evidence="7">
    <location>
        <begin position="72"/>
        <end position="89"/>
    </location>
</feature>
<dbReference type="RefSeq" id="WP_085581823.1">
    <property type="nucleotide sequence ID" value="NZ_JFKA01000003.1"/>
</dbReference>
<comment type="caution">
    <text evidence="9">The sequence shown here is derived from an EMBL/GenBank/DDBJ whole genome shotgun (WGS) entry which is preliminary data.</text>
</comment>
<keyword evidence="2 7" id="KW-0813">Transport</keyword>
<dbReference type="PANTHER" id="PTHR47737:SF1">
    <property type="entry name" value="GLYCINE BETAINE_PROLINE BETAINE TRANSPORT SYSTEM PERMEASE PROTEIN PROW"/>
    <property type="match status" value="1"/>
</dbReference>
<feature type="transmembrane region" description="Helical" evidence="7">
    <location>
        <begin position="140"/>
        <end position="166"/>
    </location>
</feature>
<evidence type="ECO:0000313" key="9">
    <source>
        <dbReference type="EMBL" id="OSQ38938.1"/>
    </source>
</evidence>
<keyword evidence="4 7" id="KW-0812">Transmembrane</keyword>
<evidence type="ECO:0000259" key="8">
    <source>
        <dbReference type="PROSITE" id="PS50928"/>
    </source>
</evidence>
<evidence type="ECO:0000256" key="5">
    <source>
        <dbReference type="ARBA" id="ARBA00022989"/>
    </source>
</evidence>
<evidence type="ECO:0000256" key="7">
    <source>
        <dbReference type="RuleBase" id="RU363032"/>
    </source>
</evidence>